<evidence type="ECO:0000256" key="4">
    <source>
        <dbReference type="ARBA" id="ARBA00023136"/>
    </source>
</evidence>
<reference evidence="8" key="2">
    <citation type="submission" date="2025-09" db="UniProtKB">
        <authorList>
            <consortium name="Ensembl"/>
        </authorList>
    </citation>
    <scope>IDENTIFICATION</scope>
</reference>
<dbReference type="InterPro" id="IPR013106">
    <property type="entry name" value="Ig_V-set"/>
</dbReference>
<evidence type="ECO:0000256" key="5">
    <source>
        <dbReference type="ARBA" id="ARBA00023157"/>
    </source>
</evidence>
<evidence type="ECO:0000256" key="2">
    <source>
        <dbReference type="ARBA" id="ARBA00022692"/>
    </source>
</evidence>
<dbReference type="InterPro" id="IPR036179">
    <property type="entry name" value="Ig-like_dom_sf"/>
</dbReference>
<dbReference type="SUPFAM" id="SSF48726">
    <property type="entry name" value="Immunoglobulin"/>
    <property type="match status" value="1"/>
</dbReference>
<dbReference type="Gene3D" id="2.60.40.10">
    <property type="entry name" value="Immunoglobulins"/>
    <property type="match status" value="1"/>
</dbReference>
<evidence type="ECO:0000313" key="9">
    <source>
        <dbReference type="Proteomes" id="UP000233060"/>
    </source>
</evidence>
<dbReference type="KEGG" id="caty:105577769"/>
<accession>A0A2K5M507</accession>
<gene>
    <name evidence="8" type="primary">CD300LB</name>
</gene>
<feature type="domain" description="Ig-like" evidence="7">
    <location>
        <begin position="42"/>
        <end position="157"/>
    </location>
</feature>
<dbReference type="OrthoDB" id="8920197at2759"/>
<dbReference type="STRING" id="9531.ENSCATP00000020284"/>
<keyword evidence="4 6" id="KW-0472">Membrane</keyword>
<dbReference type="GO" id="GO:0005886">
    <property type="term" value="C:plasma membrane"/>
    <property type="evidence" value="ECO:0007669"/>
    <property type="project" value="TreeGrafter"/>
</dbReference>
<dbReference type="Ensembl" id="ENSCATT00000044472.1">
    <property type="protein sequence ID" value="ENSCATP00000020284.1"/>
    <property type="gene ID" value="ENSCATG00000033920.1"/>
</dbReference>
<dbReference type="GeneTree" id="ENSGT00940000162729"/>
<evidence type="ECO:0000256" key="1">
    <source>
        <dbReference type="ARBA" id="ARBA00004370"/>
    </source>
</evidence>
<dbReference type="RefSeq" id="XP_011898011.1">
    <property type="nucleotide sequence ID" value="XM_012042621.1"/>
</dbReference>
<reference evidence="8" key="1">
    <citation type="submission" date="2025-08" db="UniProtKB">
        <authorList>
            <consortium name="Ensembl"/>
        </authorList>
    </citation>
    <scope>IDENTIFICATION</scope>
</reference>
<organism evidence="8 9">
    <name type="scientific">Cercocebus atys</name>
    <name type="common">Sooty mangabey</name>
    <name type="synonym">Cercocebus torquatus atys</name>
    <dbReference type="NCBI Taxonomy" id="9531"/>
    <lineage>
        <taxon>Eukaryota</taxon>
        <taxon>Metazoa</taxon>
        <taxon>Chordata</taxon>
        <taxon>Craniata</taxon>
        <taxon>Vertebrata</taxon>
        <taxon>Euteleostomi</taxon>
        <taxon>Mammalia</taxon>
        <taxon>Eutheria</taxon>
        <taxon>Euarchontoglires</taxon>
        <taxon>Primates</taxon>
        <taxon>Haplorrhini</taxon>
        <taxon>Catarrhini</taxon>
        <taxon>Cercopithecidae</taxon>
        <taxon>Cercopithecinae</taxon>
        <taxon>Cercocebus</taxon>
    </lineage>
</organism>
<sequence>MHRRCKPELRQNFQSASGIRICHWLQIRWTRSREGRAMWLSPALLLLSLSGCFSIRGPVSVRGSEKGSVKVQCHYKRGWETHVKWWCRGARWVSCEILIQTRGSEQEEKKDLVSIKDSHTDCTFTVTMEGLRQNDSNIYWCGIQRLGPDLGTQVQLTVDPEGAASAPASSSVNSSIRVSISTHKRNHYMLLVFVKVPILLILVGAILWLKGSQRVPEEPGDQPIYMNFSELLTKDMAA</sequence>
<dbReference type="InterPro" id="IPR013783">
    <property type="entry name" value="Ig-like_fold"/>
</dbReference>
<keyword evidence="6" id="KW-1133">Transmembrane helix</keyword>
<dbReference type="InterPro" id="IPR050671">
    <property type="entry name" value="CD300_family_receptors"/>
</dbReference>
<dbReference type="Pfam" id="PF07686">
    <property type="entry name" value="V-set"/>
    <property type="match status" value="1"/>
</dbReference>
<name>A0A2K5M507_CERAT</name>
<dbReference type="InterPro" id="IPR003599">
    <property type="entry name" value="Ig_sub"/>
</dbReference>
<keyword evidence="3" id="KW-0732">Signal</keyword>
<proteinExistence type="predicted"/>
<dbReference type="PANTHER" id="PTHR11860:SF103">
    <property type="entry name" value="CMRF35-LIKE MOLECULE 7"/>
    <property type="match status" value="1"/>
</dbReference>
<evidence type="ECO:0000259" key="7">
    <source>
        <dbReference type="PROSITE" id="PS50835"/>
    </source>
</evidence>
<dbReference type="Bgee" id="ENSCATG00000033920">
    <property type="expression patterns" value="Expressed in lung and 2 other cell types or tissues"/>
</dbReference>
<keyword evidence="2 6" id="KW-0812">Transmembrane</keyword>
<dbReference type="InterPro" id="IPR007110">
    <property type="entry name" value="Ig-like_dom"/>
</dbReference>
<feature type="transmembrane region" description="Helical" evidence="6">
    <location>
        <begin position="188"/>
        <end position="209"/>
    </location>
</feature>
<dbReference type="SMART" id="SM00409">
    <property type="entry name" value="IG"/>
    <property type="match status" value="1"/>
</dbReference>
<evidence type="ECO:0000256" key="6">
    <source>
        <dbReference type="SAM" id="Phobius"/>
    </source>
</evidence>
<protein>
    <submittedName>
        <fullName evidence="8">CD300 molecule like family member b</fullName>
    </submittedName>
</protein>
<keyword evidence="5" id="KW-1015">Disulfide bond</keyword>
<evidence type="ECO:0000256" key="3">
    <source>
        <dbReference type="ARBA" id="ARBA00022729"/>
    </source>
</evidence>
<comment type="subcellular location">
    <subcellularLocation>
        <location evidence="1">Membrane</location>
    </subcellularLocation>
</comment>
<dbReference type="OMA" id="EPGDQPI"/>
<dbReference type="CDD" id="cd05716">
    <property type="entry name" value="IgV_pIgR_like"/>
    <property type="match status" value="1"/>
</dbReference>
<dbReference type="GeneID" id="105577769"/>
<dbReference type="PROSITE" id="PS50835">
    <property type="entry name" value="IG_LIKE"/>
    <property type="match status" value="1"/>
</dbReference>
<evidence type="ECO:0000313" key="8">
    <source>
        <dbReference type="Ensembl" id="ENSCATP00000020284.1"/>
    </source>
</evidence>
<dbReference type="CTD" id="124599"/>
<dbReference type="GO" id="GO:0042802">
    <property type="term" value="F:identical protein binding"/>
    <property type="evidence" value="ECO:0007669"/>
    <property type="project" value="Ensembl"/>
</dbReference>
<dbReference type="AlphaFoldDB" id="A0A2K5M507"/>
<dbReference type="GO" id="GO:0004888">
    <property type="term" value="F:transmembrane signaling receptor activity"/>
    <property type="evidence" value="ECO:0007669"/>
    <property type="project" value="TreeGrafter"/>
</dbReference>
<keyword evidence="9" id="KW-1185">Reference proteome</keyword>
<dbReference type="Proteomes" id="UP000233060">
    <property type="component" value="Unassembled WGS sequence"/>
</dbReference>
<dbReference type="PANTHER" id="PTHR11860">
    <property type="entry name" value="POLYMERIC-IMMUNOGLOBULIN RECEPTOR"/>
    <property type="match status" value="1"/>
</dbReference>
<dbReference type="FunFam" id="2.60.40.10:FF:000370">
    <property type="entry name" value="CMRF35-like molecule 1"/>
    <property type="match status" value="1"/>
</dbReference>